<evidence type="ECO:0000256" key="7">
    <source>
        <dbReference type="SAM" id="MobiDB-lite"/>
    </source>
</evidence>
<feature type="region of interest" description="Disordered" evidence="7">
    <location>
        <begin position="1"/>
        <end position="35"/>
    </location>
</feature>
<evidence type="ECO:0000256" key="2">
    <source>
        <dbReference type="ARBA" id="ARBA00023186"/>
    </source>
</evidence>
<comment type="caution">
    <text evidence="8">The sequence shown here is derived from an EMBL/GenBank/DDBJ whole genome shotgun (WGS) entry which is preliminary data.</text>
</comment>
<feature type="coiled-coil region" evidence="6">
    <location>
        <begin position="37"/>
        <end position="67"/>
    </location>
</feature>
<dbReference type="CDD" id="cd00446">
    <property type="entry name" value="GrpE"/>
    <property type="match status" value="1"/>
</dbReference>
<dbReference type="PANTHER" id="PTHR21237">
    <property type="entry name" value="GRPE PROTEIN"/>
    <property type="match status" value="1"/>
</dbReference>
<dbReference type="PROSITE" id="PS01071">
    <property type="entry name" value="GRPE"/>
    <property type="match status" value="1"/>
</dbReference>
<dbReference type="PRINTS" id="PR00773">
    <property type="entry name" value="GRPEPROTEIN"/>
</dbReference>
<proteinExistence type="inferred from homology"/>
<accession>A0ABV1EQ93</accession>
<sequence length="182" mass="20385">MSEQNEKKIDAVTPEEPVAETAAQAEPAPEDTPDPLLEELETLKQNLADQEDKFLRLAAEYDNYRRRSQREKESAWADSRAETAAAFLPVYDNLERALKQATADEAYKKGVEMTMTQLREVLSKLGIEEIPALGETFDPNLHNAVMHVEEEGAGENTIVDVFQAGFRCGEKVIRFAMVKVAN</sequence>
<protein>
    <recommendedName>
        <fullName evidence="3 4">Protein GrpE</fullName>
    </recommendedName>
    <alternativeName>
        <fullName evidence="3">HSP-70 cofactor</fullName>
    </alternativeName>
</protein>
<evidence type="ECO:0000313" key="8">
    <source>
        <dbReference type="EMBL" id="MEQ2456778.1"/>
    </source>
</evidence>
<dbReference type="RefSeq" id="WP_349140479.1">
    <property type="nucleotide sequence ID" value="NZ_JBBMFT010000005.1"/>
</dbReference>
<feature type="compositionally biased region" description="Low complexity" evidence="7">
    <location>
        <begin position="11"/>
        <end position="27"/>
    </location>
</feature>
<evidence type="ECO:0000256" key="6">
    <source>
        <dbReference type="SAM" id="Coils"/>
    </source>
</evidence>
<keyword evidence="9" id="KW-1185">Reference proteome</keyword>
<dbReference type="NCBIfam" id="NF010757">
    <property type="entry name" value="PRK14160.1"/>
    <property type="match status" value="1"/>
</dbReference>
<gene>
    <name evidence="3 8" type="primary">grpE</name>
    <name evidence="8" type="ORF">WMO45_09605</name>
</gene>
<comment type="subcellular location">
    <subcellularLocation>
        <location evidence="3">Cytoplasm</location>
    </subcellularLocation>
</comment>
<dbReference type="InterPro" id="IPR013805">
    <property type="entry name" value="GrpE_CC"/>
</dbReference>
<evidence type="ECO:0000256" key="3">
    <source>
        <dbReference type="HAMAP-Rule" id="MF_01151"/>
    </source>
</evidence>
<dbReference type="PANTHER" id="PTHR21237:SF23">
    <property type="entry name" value="GRPE PROTEIN HOMOLOG, MITOCHONDRIAL"/>
    <property type="match status" value="1"/>
</dbReference>
<dbReference type="Proteomes" id="UP001440599">
    <property type="component" value="Unassembled WGS sequence"/>
</dbReference>
<dbReference type="Gene3D" id="3.90.20.20">
    <property type="match status" value="1"/>
</dbReference>
<keyword evidence="3 4" id="KW-0346">Stress response</keyword>
<dbReference type="Gene3D" id="2.30.22.10">
    <property type="entry name" value="Head domain of nucleotide exchange factor GrpE"/>
    <property type="match status" value="1"/>
</dbReference>
<evidence type="ECO:0000256" key="1">
    <source>
        <dbReference type="ARBA" id="ARBA00009054"/>
    </source>
</evidence>
<dbReference type="InterPro" id="IPR000740">
    <property type="entry name" value="GrpE"/>
</dbReference>
<feature type="compositionally biased region" description="Basic and acidic residues" evidence="7">
    <location>
        <begin position="1"/>
        <end position="10"/>
    </location>
</feature>
<keyword evidence="6" id="KW-0175">Coiled coil</keyword>
<dbReference type="SUPFAM" id="SSF51064">
    <property type="entry name" value="Head domain of nucleotide exchange factor GrpE"/>
    <property type="match status" value="1"/>
</dbReference>
<dbReference type="Pfam" id="PF01025">
    <property type="entry name" value="GrpE"/>
    <property type="match status" value="1"/>
</dbReference>
<evidence type="ECO:0000256" key="4">
    <source>
        <dbReference type="RuleBase" id="RU000639"/>
    </source>
</evidence>
<dbReference type="NCBIfam" id="NF010738">
    <property type="entry name" value="PRK14140.1"/>
    <property type="match status" value="1"/>
</dbReference>
<dbReference type="InterPro" id="IPR009012">
    <property type="entry name" value="GrpE_head"/>
</dbReference>
<organism evidence="8 9">
    <name type="scientific">Flavonifractor hominis</name>
    <dbReference type="NCBI Taxonomy" id="3133178"/>
    <lineage>
        <taxon>Bacteria</taxon>
        <taxon>Bacillati</taxon>
        <taxon>Bacillota</taxon>
        <taxon>Clostridia</taxon>
        <taxon>Eubacteriales</taxon>
        <taxon>Oscillospiraceae</taxon>
        <taxon>Flavonifractor</taxon>
    </lineage>
</organism>
<evidence type="ECO:0000256" key="5">
    <source>
        <dbReference type="RuleBase" id="RU004478"/>
    </source>
</evidence>
<keyword evidence="2 3" id="KW-0143">Chaperone</keyword>
<reference evidence="8 9" key="1">
    <citation type="submission" date="2024-03" db="EMBL/GenBank/DDBJ databases">
        <title>Human intestinal bacterial collection.</title>
        <authorList>
            <person name="Pauvert C."/>
            <person name="Hitch T.C.A."/>
            <person name="Clavel T."/>
        </authorList>
    </citation>
    <scope>NUCLEOTIDE SEQUENCE [LARGE SCALE GENOMIC DNA]</scope>
    <source>
        <strain evidence="8 9">CLA-AP-H34</strain>
    </source>
</reference>
<comment type="subunit">
    <text evidence="3">Homodimer.</text>
</comment>
<name>A0ABV1EQ93_9FIRM</name>
<dbReference type="SUPFAM" id="SSF58014">
    <property type="entry name" value="Coiled-coil domain of nucleotide exchange factor GrpE"/>
    <property type="match status" value="1"/>
</dbReference>
<comment type="function">
    <text evidence="3 4">Participates actively in the response to hyperosmotic and heat shock by preventing the aggregation of stress-denatured proteins, in association with DnaK and GrpE. It is the nucleotide exchange factor for DnaK and may function as a thermosensor. Unfolded proteins bind initially to DnaJ; upon interaction with the DnaJ-bound protein, DnaK hydrolyzes its bound ATP, resulting in the formation of a stable complex. GrpE releases ADP from DnaK; ATP binding to DnaK triggers the release of the substrate protein, thus completing the reaction cycle. Several rounds of ATP-dependent interactions between DnaJ, DnaK and GrpE are required for fully efficient folding.</text>
</comment>
<dbReference type="HAMAP" id="MF_01151">
    <property type="entry name" value="GrpE"/>
    <property type="match status" value="1"/>
</dbReference>
<keyword evidence="3" id="KW-0963">Cytoplasm</keyword>
<evidence type="ECO:0000313" key="9">
    <source>
        <dbReference type="Proteomes" id="UP001440599"/>
    </source>
</evidence>
<dbReference type="EMBL" id="JBBMFT010000005">
    <property type="protein sequence ID" value="MEQ2456778.1"/>
    <property type="molecule type" value="Genomic_DNA"/>
</dbReference>
<comment type="similarity">
    <text evidence="1 3 5">Belongs to the GrpE family.</text>
</comment>